<dbReference type="GO" id="GO:0032259">
    <property type="term" value="P:methylation"/>
    <property type="evidence" value="ECO:0007669"/>
    <property type="project" value="UniProtKB-KW"/>
</dbReference>
<name>A0A7J7D8I6_TRIWF</name>
<keyword evidence="8" id="KW-0029">Amino-acid transport</keyword>
<evidence type="ECO:0000256" key="4">
    <source>
        <dbReference type="ARBA" id="ARBA00022603"/>
    </source>
</evidence>
<sequence length="178" mass="19964">MALPFFNDIIALLGAIAYWPLTVYFPVKLHIRQSYVVTVTVVAMALPFFNDIIVLLGAIAYWPLAVYLTVKLHISRLCYLATFYGNSFRDMEKALQKSSSDTVSKSRGLLQSEELYKIVAIDLNRKSYEIGLSFIKKAGVEHKIDFIESAALPVLDKLLEQGNAGSFDFAFVNEVSEN</sequence>
<organism evidence="14 15">
    <name type="scientific">Tripterygium wilfordii</name>
    <name type="common">Thunder God vine</name>
    <dbReference type="NCBI Taxonomy" id="458696"/>
    <lineage>
        <taxon>Eukaryota</taxon>
        <taxon>Viridiplantae</taxon>
        <taxon>Streptophyta</taxon>
        <taxon>Embryophyta</taxon>
        <taxon>Tracheophyta</taxon>
        <taxon>Spermatophyta</taxon>
        <taxon>Magnoliopsida</taxon>
        <taxon>eudicotyledons</taxon>
        <taxon>Gunneridae</taxon>
        <taxon>Pentapetalae</taxon>
        <taxon>rosids</taxon>
        <taxon>fabids</taxon>
        <taxon>Celastrales</taxon>
        <taxon>Celastraceae</taxon>
        <taxon>Tripterygium</taxon>
    </lineage>
</organism>
<dbReference type="AlphaFoldDB" id="A0A7J7D8I6"/>
<gene>
    <name evidence="14" type="ORF">HS088_TW09G00675</name>
</gene>
<evidence type="ECO:0000313" key="14">
    <source>
        <dbReference type="EMBL" id="KAF5742624.1"/>
    </source>
</evidence>
<evidence type="ECO:0000256" key="2">
    <source>
        <dbReference type="ARBA" id="ARBA00004370"/>
    </source>
</evidence>
<evidence type="ECO:0000256" key="1">
    <source>
        <dbReference type="ARBA" id="ARBA00002334"/>
    </source>
</evidence>
<comment type="similarity">
    <text evidence="11">Belongs to the class I-like SAM-binding methyltransferase superfamily. Cation-dependent O-methyltransferase family.</text>
</comment>
<keyword evidence="6" id="KW-0949">S-adenosyl-L-methionine</keyword>
<dbReference type="SUPFAM" id="SSF53335">
    <property type="entry name" value="S-adenosyl-L-methionine-dependent methyltransferases"/>
    <property type="match status" value="1"/>
</dbReference>
<evidence type="ECO:0000256" key="6">
    <source>
        <dbReference type="ARBA" id="ARBA00022691"/>
    </source>
</evidence>
<evidence type="ECO:0000256" key="3">
    <source>
        <dbReference type="ARBA" id="ARBA00022448"/>
    </source>
</evidence>
<evidence type="ECO:0000256" key="9">
    <source>
        <dbReference type="ARBA" id="ARBA00022989"/>
    </source>
</evidence>
<dbReference type="InParanoid" id="A0A7J7D8I6"/>
<comment type="subcellular location">
    <subcellularLocation>
        <location evidence="2">Membrane</location>
    </subcellularLocation>
</comment>
<evidence type="ECO:0000259" key="13">
    <source>
        <dbReference type="Pfam" id="PF01490"/>
    </source>
</evidence>
<keyword evidence="15" id="KW-1185">Reference proteome</keyword>
<feature type="transmembrane region" description="Helical" evidence="12">
    <location>
        <begin position="34"/>
        <end position="59"/>
    </location>
</feature>
<dbReference type="InterPro" id="IPR013057">
    <property type="entry name" value="AA_transpt_TM"/>
</dbReference>
<dbReference type="GO" id="GO:0016020">
    <property type="term" value="C:membrane"/>
    <property type="evidence" value="ECO:0007669"/>
    <property type="project" value="UniProtKB-SubCell"/>
</dbReference>
<dbReference type="InterPro" id="IPR002935">
    <property type="entry name" value="SAM_O-MeTrfase"/>
</dbReference>
<dbReference type="Pfam" id="PF01490">
    <property type="entry name" value="Aa_trans"/>
    <property type="match status" value="1"/>
</dbReference>
<evidence type="ECO:0000256" key="12">
    <source>
        <dbReference type="SAM" id="Phobius"/>
    </source>
</evidence>
<evidence type="ECO:0000256" key="5">
    <source>
        <dbReference type="ARBA" id="ARBA00022679"/>
    </source>
</evidence>
<dbReference type="GO" id="GO:0006865">
    <property type="term" value="P:amino acid transport"/>
    <property type="evidence" value="ECO:0007669"/>
    <property type="project" value="UniProtKB-KW"/>
</dbReference>
<dbReference type="EMBL" id="JAAARO010000009">
    <property type="protein sequence ID" value="KAF5742624.1"/>
    <property type="molecule type" value="Genomic_DNA"/>
</dbReference>
<keyword evidence="5 14" id="KW-0808">Transferase</keyword>
<evidence type="ECO:0000256" key="8">
    <source>
        <dbReference type="ARBA" id="ARBA00022970"/>
    </source>
</evidence>
<dbReference type="PANTHER" id="PTHR10509">
    <property type="entry name" value="O-METHYLTRANSFERASE-RELATED"/>
    <property type="match status" value="1"/>
</dbReference>
<keyword evidence="7 12" id="KW-0812">Transmembrane</keyword>
<evidence type="ECO:0000313" key="15">
    <source>
        <dbReference type="Proteomes" id="UP000593562"/>
    </source>
</evidence>
<comment type="function">
    <text evidence="1">Methylates caffeoyl-CoA to feruloyl-CoA and 5-hydroxyferuloyl-CoA to sinapoyl-CoA. Plays a role in the synthesis of feruloylated polysaccharides. Involved in the reinforcement of the plant cell wall. Also involved in the responding to wounding or pathogen challenge by the increased formation of cell wall-bound ferulic acid polymers.</text>
</comment>
<dbReference type="Gene3D" id="3.40.50.150">
    <property type="entry name" value="Vaccinia Virus protein VP39"/>
    <property type="match status" value="1"/>
</dbReference>
<dbReference type="Proteomes" id="UP000593562">
    <property type="component" value="Unassembled WGS sequence"/>
</dbReference>
<keyword evidence="9 12" id="KW-1133">Transmembrane helix</keyword>
<comment type="caution">
    <text evidence="14">The sequence shown here is derived from an EMBL/GenBank/DDBJ whole genome shotgun (WGS) entry which is preliminary data.</text>
</comment>
<evidence type="ECO:0000256" key="7">
    <source>
        <dbReference type="ARBA" id="ARBA00022692"/>
    </source>
</evidence>
<dbReference type="GO" id="GO:0008171">
    <property type="term" value="F:O-methyltransferase activity"/>
    <property type="evidence" value="ECO:0007669"/>
    <property type="project" value="InterPro"/>
</dbReference>
<reference evidence="14 15" key="1">
    <citation type="journal article" date="2020" name="Nat. Commun.">
        <title>Genome of Tripterygium wilfordii and identification of cytochrome P450 involved in triptolide biosynthesis.</title>
        <authorList>
            <person name="Tu L."/>
            <person name="Su P."/>
            <person name="Zhang Z."/>
            <person name="Gao L."/>
            <person name="Wang J."/>
            <person name="Hu T."/>
            <person name="Zhou J."/>
            <person name="Zhang Y."/>
            <person name="Zhao Y."/>
            <person name="Liu Y."/>
            <person name="Song Y."/>
            <person name="Tong Y."/>
            <person name="Lu Y."/>
            <person name="Yang J."/>
            <person name="Xu C."/>
            <person name="Jia M."/>
            <person name="Peters R.J."/>
            <person name="Huang L."/>
            <person name="Gao W."/>
        </authorList>
    </citation>
    <scope>NUCLEOTIDE SEQUENCE [LARGE SCALE GENOMIC DNA]</scope>
    <source>
        <strain evidence="15">cv. XIE 37</strain>
        <tissue evidence="14">Leaf</tissue>
    </source>
</reference>
<protein>
    <submittedName>
        <fullName evidence="14">Caffeoyl-CoA O-methyltransferase</fullName>
    </submittedName>
</protein>
<feature type="domain" description="Amino acid transporter transmembrane" evidence="13">
    <location>
        <begin position="28"/>
        <end position="74"/>
    </location>
</feature>
<feature type="transmembrane region" description="Helical" evidence="12">
    <location>
        <begin position="6"/>
        <end position="27"/>
    </location>
</feature>
<dbReference type="GO" id="GO:0008757">
    <property type="term" value="F:S-adenosylmethionine-dependent methyltransferase activity"/>
    <property type="evidence" value="ECO:0007669"/>
    <property type="project" value="TreeGrafter"/>
</dbReference>
<dbReference type="InterPro" id="IPR029063">
    <property type="entry name" value="SAM-dependent_MTases_sf"/>
</dbReference>
<dbReference type="InterPro" id="IPR050362">
    <property type="entry name" value="Cation-dep_OMT"/>
</dbReference>
<dbReference type="Pfam" id="PF01596">
    <property type="entry name" value="Methyltransf_3"/>
    <property type="match status" value="1"/>
</dbReference>
<dbReference type="PANTHER" id="PTHR10509:SF82">
    <property type="entry name" value="CAFFEOYL-COA O-METHYLTRANSFERASE-LIKE"/>
    <property type="match status" value="1"/>
</dbReference>
<proteinExistence type="inferred from homology"/>
<evidence type="ECO:0000256" key="11">
    <source>
        <dbReference type="ARBA" id="ARBA00023453"/>
    </source>
</evidence>
<evidence type="ECO:0000256" key="10">
    <source>
        <dbReference type="ARBA" id="ARBA00023136"/>
    </source>
</evidence>
<keyword evidence="10 12" id="KW-0472">Membrane</keyword>
<accession>A0A7J7D8I6</accession>
<keyword evidence="4 14" id="KW-0489">Methyltransferase</keyword>
<keyword evidence="3" id="KW-0813">Transport</keyword>